<name>A0A511QV20_9VIBR</name>
<dbReference type="InterPro" id="IPR038094">
    <property type="entry name" value="Desulfoferrodoxin_N_sf"/>
</dbReference>
<comment type="caution">
    <text evidence="1">The sequence shown here is derived from an EMBL/GenBank/DDBJ whole genome shotgun (WGS) entry which is preliminary data.</text>
</comment>
<gene>
    <name evidence="1" type="ORF">VSU01S_34580</name>
</gene>
<sequence>MNEQQDLFECTVCGNKKTTSATSEGNPICCGNEMQDISARTISDYKLQSLKQKSALIQFLQVLKKRVSKDCQYLDDKEVIDELIKKNTDLTLLLAKDLLEDEKKQDLSDVLINIMDDLWVSALVEYPKYAEQALSESKIAACKIFTDAAVLDRETIEALETILYHAEVGSETV</sequence>
<evidence type="ECO:0008006" key="3">
    <source>
        <dbReference type="Google" id="ProtNLM"/>
    </source>
</evidence>
<dbReference type="SUPFAM" id="SSF57802">
    <property type="entry name" value="Rubredoxin-like"/>
    <property type="match status" value="1"/>
</dbReference>
<keyword evidence="2" id="KW-1185">Reference proteome</keyword>
<dbReference type="AlphaFoldDB" id="A0A511QV20"/>
<dbReference type="OrthoDB" id="9799749at2"/>
<organism evidence="1 2">
    <name type="scientific">Vibrio superstes NBRC 103154</name>
    <dbReference type="NCBI Taxonomy" id="1219062"/>
    <lineage>
        <taxon>Bacteria</taxon>
        <taxon>Pseudomonadati</taxon>
        <taxon>Pseudomonadota</taxon>
        <taxon>Gammaproteobacteria</taxon>
        <taxon>Vibrionales</taxon>
        <taxon>Vibrionaceae</taxon>
        <taxon>Vibrio</taxon>
    </lineage>
</organism>
<protein>
    <recommendedName>
        <fullName evidence="3">Desulfoferrodoxin N-terminal domain-containing protein</fullName>
    </recommendedName>
</protein>
<dbReference type="EMBL" id="BJXK01000019">
    <property type="protein sequence ID" value="GEM81213.1"/>
    <property type="molecule type" value="Genomic_DNA"/>
</dbReference>
<evidence type="ECO:0000313" key="1">
    <source>
        <dbReference type="EMBL" id="GEM81213.1"/>
    </source>
</evidence>
<proteinExistence type="predicted"/>
<reference evidence="1 2" key="1">
    <citation type="submission" date="2019-07" db="EMBL/GenBank/DDBJ databases">
        <title>Whole genome shotgun sequence of Vibrio superstes NBRC 103154.</title>
        <authorList>
            <person name="Hosoyama A."/>
            <person name="Uohara A."/>
            <person name="Ohji S."/>
            <person name="Ichikawa N."/>
        </authorList>
    </citation>
    <scope>NUCLEOTIDE SEQUENCE [LARGE SCALE GENOMIC DNA]</scope>
    <source>
        <strain evidence="1 2">NBRC 103154</strain>
    </source>
</reference>
<dbReference type="Proteomes" id="UP000321113">
    <property type="component" value="Unassembled WGS sequence"/>
</dbReference>
<accession>A0A511QV20</accession>
<dbReference type="RefSeq" id="WP_119008361.1">
    <property type="nucleotide sequence ID" value="NZ_BJXK01000019.1"/>
</dbReference>
<dbReference type="Gene3D" id="2.20.28.100">
    <property type="entry name" value="Desulphoferrodoxin, N-terminal domain"/>
    <property type="match status" value="1"/>
</dbReference>
<evidence type="ECO:0000313" key="2">
    <source>
        <dbReference type="Proteomes" id="UP000321113"/>
    </source>
</evidence>